<dbReference type="Proteomes" id="UP001271274">
    <property type="component" value="Unassembled WGS sequence"/>
</dbReference>
<feature type="compositionally biased region" description="Low complexity" evidence="1">
    <location>
        <begin position="7"/>
        <end position="23"/>
    </location>
</feature>
<dbReference type="EMBL" id="JARAYU010000006">
    <property type="protein sequence ID" value="MDX3702025.1"/>
    <property type="molecule type" value="Genomic_DNA"/>
</dbReference>
<gene>
    <name evidence="2" type="ORF">PV662_20065</name>
</gene>
<proteinExistence type="predicted"/>
<accession>A0ABU4NFW3</accession>
<evidence type="ECO:0000313" key="2">
    <source>
        <dbReference type="EMBL" id="MDX3702025.1"/>
    </source>
</evidence>
<evidence type="ECO:0000256" key="1">
    <source>
        <dbReference type="SAM" id="MobiDB-lite"/>
    </source>
</evidence>
<evidence type="ECO:0000313" key="3">
    <source>
        <dbReference type="Proteomes" id="UP001271274"/>
    </source>
</evidence>
<feature type="compositionally biased region" description="Basic and acidic residues" evidence="1">
    <location>
        <begin position="35"/>
        <end position="54"/>
    </location>
</feature>
<keyword evidence="3" id="KW-1185">Reference proteome</keyword>
<sequence length="54" mass="5859">MSTSRRPTSPDTPDASSPVPAAVGHRLDVWNPRTAESRPHPVEDTPRTPDRISG</sequence>
<name>A0ABU4NFW3_9ACTN</name>
<organism evidence="2 3">
    <name type="scientific">Streptomyces europaeiscabiei</name>
    <dbReference type="NCBI Taxonomy" id="146819"/>
    <lineage>
        <taxon>Bacteria</taxon>
        <taxon>Bacillati</taxon>
        <taxon>Actinomycetota</taxon>
        <taxon>Actinomycetes</taxon>
        <taxon>Kitasatosporales</taxon>
        <taxon>Streptomycetaceae</taxon>
        <taxon>Streptomyces</taxon>
    </lineage>
</organism>
<protein>
    <submittedName>
        <fullName evidence="2">Uncharacterized protein</fullName>
    </submittedName>
</protein>
<reference evidence="2 3" key="1">
    <citation type="journal article" date="2023" name="Microb. Genom.">
        <title>Mesoterricola silvestris gen. nov., sp. nov., Mesoterricola sediminis sp. nov., Geothrix oryzae sp. nov., Geothrix edaphica sp. nov., Geothrix rubra sp. nov., and Geothrix limicola sp. nov., six novel members of Acidobacteriota isolated from soils.</title>
        <authorList>
            <person name="Weisberg A.J."/>
            <person name="Pearce E."/>
            <person name="Kramer C.G."/>
            <person name="Chang J.H."/>
            <person name="Clarke C.R."/>
        </authorList>
    </citation>
    <scope>NUCLEOTIDE SEQUENCE [LARGE SCALE GENOMIC DNA]</scope>
    <source>
        <strain evidence="2 3">ID09-01A</strain>
    </source>
</reference>
<feature type="region of interest" description="Disordered" evidence="1">
    <location>
        <begin position="1"/>
        <end position="54"/>
    </location>
</feature>
<comment type="caution">
    <text evidence="2">The sequence shown here is derived from an EMBL/GenBank/DDBJ whole genome shotgun (WGS) entry which is preliminary data.</text>
</comment>
<dbReference type="RefSeq" id="WP_159058272.1">
    <property type="nucleotide sequence ID" value="NZ_JARAUR010000236.1"/>
</dbReference>